<feature type="region of interest" description="Disordered" evidence="1">
    <location>
        <begin position="151"/>
        <end position="179"/>
    </location>
</feature>
<dbReference type="EMBL" id="JAFHLR010000030">
    <property type="protein sequence ID" value="KAG5472801.1"/>
    <property type="molecule type" value="Genomic_DNA"/>
</dbReference>
<evidence type="ECO:0000256" key="1">
    <source>
        <dbReference type="SAM" id="MobiDB-lite"/>
    </source>
</evidence>
<protein>
    <submittedName>
        <fullName evidence="2">Uncharacterized protein</fullName>
    </submittedName>
</protein>
<feature type="compositionally biased region" description="Polar residues" evidence="1">
    <location>
        <begin position="159"/>
        <end position="172"/>
    </location>
</feature>
<dbReference type="Proteomes" id="UP000674143">
    <property type="component" value="Unassembled WGS sequence"/>
</dbReference>
<reference evidence="3" key="1">
    <citation type="journal article" date="2021" name="Microbiol. Resour. Announc.">
        <title>LGAAP: Leishmaniinae Genome Assembly and Annotation Pipeline.</title>
        <authorList>
            <person name="Almutairi H."/>
            <person name="Urbaniak M.D."/>
            <person name="Bates M.D."/>
            <person name="Jariyapan N."/>
            <person name="Kwakye-Nuako G."/>
            <person name="Thomaz-Soccol V."/>
            <person name="Al-Salem W.S."/>
            <person name="Dillon R.J."/>
            <person name="Bates P.A."/>
            <person name="Gatherer D."/>
        </authorList>
    </citation>
    <scope>NUCLEOTIDE SEQUENCE [LARGE SCALE GENOMIC DNA]</scope>
</reference>
<proteinExistence type="predicted"/>
<feature type="region of interest" description="Disordered" evidence="1">
    <location>
        <begin position="83"/>
        <end position="130"/>
    </location>
</feature>
<evidence type="ECO:0000313" key="3">
    <source>
        <dbReference type="Proteomes" id="UP000674143"/>
    </source>
</evidence>
<reference evidence="3" key="2">
    <citation type="journal article" date="2021" name="Sci. Data">
        <title>Chromosome-scale genome sequencing, assembly and annotation of six genomes from subfamily Leishmaniinae.</title>
        <authorList>
            <person name="Almutairi H."/>
            <person name="Urbaniak M.D."/>
            <person name="Bates M.D."/>
            <person name="Jariyapan N."/>
            <person name="Kwakye-Nuako G."/>
            <person name="Thomaz Soccol V."/>
            <person name="Al-Salem W.S."/>
            <person name="Dillon R.J."/>
            <person name="Bates P.A."/>
            <person name="Gatherer D."/>
        </authorList>
    </citation>
    <scope>NUCLEOTIDE SEQUENCE [LARGE SCALE GENOMIC DNA]</scope>
</reference>
<dbReference type="RefSeq" id="XP_067061197.1">
    <property type="nucleotide sequence ID" value="XM_067204160.1"/>
</dbReference>
<comment type="caution">
    <text evidence="2">The sequence shown here is derived from an EMBL/GenBank/DDBJ whole genome shotgun (WGS) entry which is preliminary data.</text>
</comment>
<dbReference type="KEGG" id="loi:92358094"/>
<keyword evidence="3" id="KW-1185">Reference proteome</keyword>
<sequence>MKFTHREIEEDRKKPVGSLFMHLMDRDSMPPRVHRNAAAQLLNAHSLPNTQLSLYAHDVPQRSSTPLRGRRHFPQKTRHVDFNSEDARPQRSMRRAATPNGNIDHICSNMTPRASTEVSTPRQRRYVPPPYRFSSNRPFWLGDDEIDASARRGRGTGSAMRSYSVGGQTHPGSKSCESHLTVGSLIPLPEKPVEKPTPPQLPIKPRRKGIRMFPEQRSRSADDARRGVRMVQPLPHWRSTAERQWDFLELGVARCETPVSLYRNESHVDVGGPNVSTEGLPASSAPLQRWRGGRRYGLTPYRRSFDIITGRPLVP</sequence>
<name>A0A836GD68_9TRYP</name>
<accession>A0A836GD68</accession>
<dbReference type="AlphaFoldDB" id="A0A836GD68"/>
<gene>
    <name evidence="2" type="ORF">LSCM4_02124</name>
</gene>
<dbReference type="GeneID" id="92358094"/>
<organism evidence="2 3">
    <name type="scientific">Leishmania orientalis</name>
    <dbReference type="NCBI Taxonomy" id="2249476"/>
    <lineage>
        <taxon>Eukaryota</taxon>
        <taxon>Discoba</taxon>
        <taxon>Euglenozoa</taxon>
        <taxon>Kinetoplastea</taxon>
        <taxon>Metakinetoplastina</taxon>
        <taxon>Trypanosomatida</taxon>
        <taxon>Trypanosomatidae</taxon>
        <taxon>Leishmaniinae</taxon>
        <taxon>Leishmania</taxon>
    </lineage>
</organism>
<evidence type="ECO:0000313" key="2">
    <source>
        <dbReference type="EMBL" id="KAG5472801.1"/>
    </source>
</evidence>
<feature type="compositionally biased region" description="Polar residues" evidence="1">
    <location>
        <begin position="108"/>
        <end position="120"/>
    </location>
</feature>